<evidence type="ECO:0000313" key="1">
    <source>
        <dbReference type="EMBL" id="ERI81450.1"/>
    </source>
</evidence>
<dbReference type="Proteomes" id="UP000016496">
    <property type="component" value="Unassembled WGS sequence"/>
</dbReference>
<name>U2CA82_9BACE</name>
<accession>U2CA82</accession>
<reference evidence="1 2" key="1">
    <citation type="submission" date="2013-08" db="EMBL/GenBank/DDBJ databases">
        <authorList>
            <person name="Weinstock G."/>
            <person name="Sodergren E."/>
            <person name="Wylie T."/>
            <person name="Fulton L."/>
            <person name="Fulton R."/>
            <person name="Fronick C."/>
            <person name="O'Laughlin M."/>
            <person name="Godfrey J."/>
            <person name="Miner T."/>
            <person name="Herter B."/>
            <person name="Appelbaum E."/>
            <person name="Cordes M."/>
            <person name="Lek S."/>
            <person name="Wollam A."/>
            <person name="Pepin K.H."/>
            <person name="Palsikar V.B."/>
            <person name="Mitreva M."/>
            <person name="Wilson R.K."/>
        </authorList>
    </citation>
    <scope>NUCLEOTIDE SEQUENCE [LARGE SCALE GENOMIC DNA]</scope>
    <source>
        <strain evidence="1 2">F0041</strain>
    </source>
</reference>
<dbReference type="EMBL" id="AWSV01000162">
    <property type="protein sequence ID" value="ERI81450.1"/>
    <property type="molecule type" value="Genomic_DNA"/>
</dbReference>
<gene>
    <name evidence="1" type="ORF">HMPREF1981_03214</name>
</gene>
<comment type="caution">
    <text evidence="1">The sequence shown here is derived from an EMBL/GenBank/DDBJ whole genome shotgun (WGS) entry which is preliminary data.</text>
</comment>
<proteinExistence type="predicted"/>
<protein>
    <submittedName>
        <fullName evidence="1">Uncharacterized protein</fullName>
    </submittedName>
</protein>
<organism evidence="1 2">
    <name type="scientific">Bacteroides pyogenes F0041</name>
    <dbReference type="NCBI Taxonomy" id="1321819"/>
    <lineage>
        <taxon>Bacteria</taxon>
        <taxon>Pseudomonadati</taxon>
        <taxon>Bacteroidota</taxon>
        <taxon>Bacteroidia</taxon>
        <taxon>Bacteroidales</taxon>
        <taxon>Bacteroidaceae</taxon>
        <taxon>Bacteroides</taxon>
    </lineage>
</organism>
<dbReference type="HOGENOM" id="CLU_2566779_0_0_10"/>
<dbReference type="AlphaFoldDB" id="U2CA82"/>
<sequence>MHDFRTKPYDSYNFAQKWFLYAESCFCTEKYAILYACNPLLTNHIRKSRADFAQKHKKIVRISEGCLHTPSIIRTLALRQT</sequence>
<evidence type="ECO:0000313" key="2">
    <source>
        <dbReference type="Proteomes" id="UP000016496"/>
    </source>
</evidence>